<proteinExistence type="predicted"/>
<dbReference type="AlphaFoldDB" id="A0A2K3KT67"/>
<feature type="non-terminal residue" evidence="1">
    <location>
        <position position="17"/>
    </location>
</feature>
<protein>
    <submittedName>
        <fullName evidence="1">Uncharacterized protein</fullName>
    </submittedName>
</protein>
<sequence length="17" mass="1870">MHDGGEIDARACYTAIF</sequence>
<evidence type="ECO:0000313" key="2">
    <source>
        <dbReference type="Proteomes" id="UP000236291"/>
    </source>
</evidence>
<dbReference type="EMBL" id="ASHM01108832">
    <property type="protein sequence ID" value="PNX69476.1"/>
    <property type="molecule type" value="Genomic_DNA"/>
</dbReference>
<dbReference type="Proteomes" id="UP000236291">
    <property type="component" value="Unassembled WGS sequence"/>
</dbReference>
<accession>A0A2K3KT67</accession>
<reference evidence="1 2" key="2">
    <citation type="journal article" date="2017" name="Front. Plant Sci.">
        <title>Gene Classification and Mining of Molecular Markers Useful in Red Clover (Trifolium pratense) Breeding.</title>
        <authorList>
            <person name="Istvanek J."/>
            <person name="Dluhosova J."/>
            <person name="Dluhos P."/>
            <person name="Patkova L."/>
            <person name="Nedelnik J."/>
            <person name="Repkova J."/>
        </authorList>
    </citation>
    <scope>NUCLEOTIDE SEQUENCE [LARGE SCALE GENOMIC DNA]</scope>
    <source>
        <strain evidence="2">cv. Tatra</strain>
        <tissue evidence="1">Young leaves</tissue>
    </source>
</reference>
<evidence type="ECO:0000313" key="1">
    <source>
        <dbReference type="EMBL" id="PNX69476.1"/>
    </source>
</evidence>
<comment type="caution">
    <text evidence="1">The sequence shown here is derived from an EMBL/GenBank/DDBJ whole genome shotgun (WGS) entry which is preliminary data.</text>
</comment>
<organism evidence="1 2">
    <name type="scientific">Trifolium pratense</name>
    <name type="common">Red clover</name>
    <dbReference type="NCBI Taxonomy" id="57577"/>
    <lineage>
        <taxon>Eukaryota</taxon>
        <taxon>Viridiplantae</taxon>
        <taxon>Streptophyta</taxon>
        <taxon>Embryophyta</taxon>
        <taxon>Tracheophyta</taxon>
        <taxon>Spermatophyta</taxon>
        <taxon>Magnoliopsida</taxon>
        <taxon>eudicotyledons</taxon>
        <taxon>Gunneridae</taxon>
        <taxon>Pentapetalae</taxon>
        <taxon>rosids</taxon>
        <taxon>fabids</taxon>
        <taxon>Fabales</taxon>
        <taxon>Fabaceae</taxon>
        <taxon>Papilionoideae</taxon>
        <taxon>50 kb inversion clade</taxon>
        <taxon>NPAAA clade</taxon>
        <taxon>Hologalegina</taxon>
        <taxon>IRL clade</taxon>
        <taxon>Trifolieae</taxon>
        <taxon>Trifolium</taxon>
    </lineage>
</organism>
<gene>
    <name evidence="1" type="ORF">L195_g056736</name>
</gene>
<reference evidence="1 2" key="1">
    <citation type="journal article" date="2014" name="Am. J. Bot.">
        <title>Genome assembly and annotation for red clover (Trifolium pratense; Fabaceae).</title>
        <authorList>
            <person name="Istvanek J."/>
            <person name="Jaros M."/>
            <person name="Krenek A."/>
            <person name="Repkova J."/>
        </authorList>
    </citation>
    <scope>NUCLEOTIDE SEQUENCE [LARGE SCALE GENOMIC DNA]</scope>
    <source>
        <strain evidence="2">cv. Tatra</strain>
        <tissue evidence="1">Young leaves</tissue>
    </source>
</reference>
<name>A0A2K3KT67_TRIPR</name>